<dbReference type="CDD" id="cd20335">
    <property type="entry name" value="BRcat_RBR"/>
    <property type="match status" value="1"/>
</dbReference>
<dbReference type="InterPro" id="IPR044066">
    <property type="entry name" value="TRIAD_supradom"/>
</dbReference>
<dbReference type="PROSITE" id="PS00518">
    <property type="entry name" value="ZF_RING_1"/>
    <property type="match status" value="1"/>
</dbReference>
<reference evidence="11 12" key="1">
    <citation type="journal article" date="2015" name="Fungal Genet. Biol.">
        <title>Evolution of novel wood decay mechanisms in Agaricales revealed by the genome sequences of Fistulina hepatica and Cylindrobasidium torrendii.</title>
        <authorList>
            <person name="Floudas D."/>
            <person name="Held B.W."/>
            <person name="Riley R."/>
            <person name="Nagy L.G."/>
            <person name="Koehler G."/>
            <person name="Ransdell A.S."/>
            <person name="Younus H."/>
            <person name="Chow J."/>
            <person name="Chiniquy J."/>
            <person name="Lipzen A."/>
            <person name="Tritt A."/>
            <person name="Sun H."/>
            <person name="Haridas S."/>
            <person name="LaButti K."/>
            <person name="Ohm R.A."/>
            <person name="Kues U."/>
            <person name="Blanchette R.A."/>
            <person name="Grigoriev I.V."/>
            <person name="Minto R.E."/>
            <person name="Hibbett D.S."/>
        </authorList>
    </citation>
    <scope>NUCLEOTIDE SEQUENCE [LARGE SCALE GENOMIC DNA]</scope>
    <source>
        <strain evidence="11 12">ATCC 64428</strain>
    </source>
</reference>
<dbReference type="Gene3D" id="1.20.120.1750">
    <property type="match status" value="1"/>
</dbReference>
<keyword evidence="3" id="KW-0479">Metal-binding</keyword>
<dbReference type="Pfam" id="PF01485">
    <property type="entry name" value="IBR"/>
    <property type="match status" value="1"/>
</dbReference>
<dbReference type="Proteomes" id="UP000054144">
    <property type="component" value="Unassembled WGS sequence"/>
</dbReference>
<proteinExistence type="predicted"/>
<evidence type="ECO:0000313" key="12">
    <source>
        <dbReference type="Proteomes" id="UP000054144"/>
    </source>
</evidence>
<evidence type="ECO:0000256" key="7">
    <source>
        <dbReference type="ARBA" id="ARBA00022833"/>
    </source>
</evidence>
<dbReference type="EMBL" id="KN882019">
    <property type="protein sequence ID" value="KIY46940.1"/>
    <property type="molecule type" value="Genomic_DNA"/>
</dbReference>
<dbReference type="GO" id="GO:0000151">
    <property type="term" value="C:ubiquitin ligase complex"/>
    <property type="evidence" value="ECO:0007669"/>
    <property type="project" value="TreeGrafter"/>
</dbReference>
<dbReference type="PROSITE" id="PS51873">
    <property type="entry name" value="TRIAD"/>
    <property type="match status" value="1"/>
</dbReference>
<keyword evidence="6" id="KW-0833">Ubl conjugation pathway</keyword>
<comment type="pathway">
    <text evidence="1">Protein modification; protein ubiquitination.</text>
</comment>
<protein>
    <recommendedName>
        <fullName evidence="13">RING-type domain-containing protein</fullName>
    </recommendedName>
</protein>
<evidence type="ECO:0000256" key="8">
    <source>
        <dbReference type="PROSITE-ProRule" id="PRU00175"/>
    </source>
</evidence>
<dbReference type="Pfam" id="PF22191">
    <property type="entry name" value="IBR_1"/>
    <property type="match status" value="1"/>
</dbReference>
<dbReference type="InterPro" id="IPR001841">
    <property type="entry name" value="Znf_RING"/>
</dbReference>
<dbReference type="InterPro" id="IPR017907">
    <property type="entry name" value="Znf_RING_CS"/>
</dbReference>
<keyword evidence="2" id="KW-0808">Transferase</keyword>
<accession>A0A0D7A889</accession>
<feature type="domain" description="RING-type" evidence="9">
    <location>
        <begin position="9"/>
        <end position="52"/>
    </location>
</feature>
<dbReference type="OrthoDB" id="1431934at2759"/>
<keyword evidence="7" id="KW-0862">Zinc</keyword>
<dbReference type="GO" id="GO:0097039">
    <property type="term" value="P:protein linear polyubiquitination"/>
    <property type="evidence" value="ECO:0007669"/>
    <property type="project" value="TreeGrafter"/>
</dbReference>
<dbReference type="PANTHER" id="PTHR22770:SF13">
    <property type="entry name" value="RING-TYPE DOMAIN-CONTAINING PROTEIN"/>
    <property type="match status" value="1"/>
</dbReference>
<feature type="domain" description="RING-type" evidence="10">
    <location>
        <begin position="5"/>
        <end position="220"/>
    </location>
</feature>
<dbReference type="GO" id="GO:0004842">
    <property type="term" value="F:ubiquitin-protein transferase activity"/>
    <property type="evidence" value="ECO:0007669"/>
    <property type="project" value="TreeGrafter"/>
</dbReference>
<dbReference type="InterPro" id="IPR002867">
    <property type="entry name" value="IBR_dom"/>
</dbReference>
<evidence type="ECO:0000259" key="9">
    <source>
        <dbReference type="PROSITE" id="PS50089"/>
    </source>
</evidence>
<evidence type="ECO:0000256" key="4">
    <source>
        <dbReference type="ARBA" id="ARBA00022737"/>
    </source>
</evidence>
<evidence type="ECO:0000256" key="5">
    <source>
        <dbReference type="ARBA" id="ARBA00022771"/>
    </source>
</evidence>
<name>A0A0D7A889_9AGAR</name>
<dbReference type="InterPro" id="IPR051628">
    <property type="entry name" value="LUBAC_E3_Ligases"/>
</dbReference>
<dbReference type="GO" id="GO:0043161">
    <property type="term" value="P:proteasome-mediated ubiquitin-dependent protein catabolic process"/>
    <property type="evidence" value="ECO:0007669"/>
    <property type="project" value="TreeGrafter"/>
</dbReference>
<dbReference type="InterPro" id="IPR013087">
    <property type="entry name" value="Znf_C2H2_type"/>
</dbReference>
<sequence>MHAYEDETCPVCFCDPDANHIVLECAHAYCRECLINLCSSRSASASAFSPLCCVAESCNCAIGYATLRQVLSPTEEIRLLDASFTAHINSQANQFHYCPTPDCPVVYRSDQGGTILQCPACLVRICPRCTVEYHEGLTCMEHLDIVSGGVQLLDKWRRENGVKSCPNCGVDIQKSDGCNHMACTVCRTHICWVCMETFRDSESVYNHMNRAHGGIGLEYY</sequence>
<evidence type="ECO:0000256" key="6">
    <source>
        <dbReference type="ARBA" id="ARBA00022786"/>
    </source>
</evidence>
<evidence type="ECO:0000256" key="3">
    <source>
        <dbReference type="ARBA" id="ARBA00022723"/>
    </source>
</evidence>
<evidence type="ECO:0008006" key="13">
    <source>
        <dbReference type="Google" id="ProtNLM"/>
    </source>
</evidence>
<evidence type="ECO:0000256" key="1">
    <source>
        <dbReference type="ARBA" id="ARBA00004906"/>
    </source>
</evidence>
<dbReference type="SUPFAM" id="SSF57850">
    <property type="entry name" value="RING/U-box"/>
    <property type="match status" value="3"/>
</dbReference>
<gene>
    <name evidence="11" type="ORF">FISHEDRAFT_46252</name>
</gene>
<evidence type="ECO:0000259" key="10">
    <source>
        <dbReference type="PROSITE" id="PS51873"/>
    </source>
</evidence>
<dbReference type="SMART" id="SM00647">
    <property type="entry name" value="IBR"/>
    <property type="match status" value="1"/>
</dbReference>
<keyword evidence="4" id="KW-0677">Repeat</keyword>
<dbReference type="PROSITE" id="PS00028">
    <property type="entry name" value="ZINC_FINGER_C2H2_1"/>
    <property type="match status" value="1"/>
</dbReference>
<dbReference type="AlphaFoldDB" id="A0A0D7A889"/>
<dbReference type="PROSITE" id="PS50089">
    <property type="entry name" value="ZF_RING_2"/>
    <property type="match status" value="1"/>
</dbReference>
<dbReference type="GO" id="GO:0043130">
    <property type="term" value="F:ubiquitin binding"/>
    <property type="evidence" value="ECO:0007669"/>
    <property type="project" value="TreeGrafter"/>
</dbReference>
<keyword evidence="12" id="KW-1185">Reference proteome</keyword>
<dbReference type="PANTHER" id="PTHR22770">
    <property type="entry name" value="UBIQUITIN CONJUGATING ENZYME 7 INTERACTING PROTEIN-RELATED"/>
    <property type="match status" value="1"/>
</dbReference>
<evidence type="ECO:0000256" key="2">
    <source>
        <dbReference type="ARBA" id="ARBA00022679"/>
    </source>
</evidence>
<keyword evidence="5 8" id="KW-0863">Zinc-finger</keyword>
<evidence type="ECO:0000313" key="11">
    <source>
        <dbReference type="EMBL" id="KIY46940.1"/>
    </source>
</evidence>
<dbReference type="GO" id="GO:0008270">
    <property type="term" value="F:zinc ion binding"/>
    <property type="evidence" value="ECO:0007669"/>
    <property type="project" value="UniProtKB-KW"/>
</dbReference>
<organism evidence="11 12">
    <name type="scientific">Fistulina hepatica ATCC 64428</name>
    <dbReference type="NCBI Taxonomy" id="1128425"/>
    <lineage>
        <taxon>Eukaryota</taxon>
        <taxon>Fungi</taxon>
        <taxon>Dikarya</taxon>
        <taxon>Basidiomycota</taxon>
        <taxon>Agaricomycotina</taxon>
        <taxon>Agaricomycetes</taxon>
        <taxon>Agaricomycetidae</taxon>
        <taxon>Agaricales</taxon>
        <taxon>Fistulinaceae</taxon>
        <taxon>Fistulina</taxon>
    </lineage>
</organism>